<keyword evidence="2" id="KW-0472">Membrane</keyword>
<comment type="caution">
    <text evidence="3">The sequence shown here is derived from an EMBL/GenBank/DDBJ whole genome shotgun (WGS) entry which is preliminary data.</text>
</comment>
<dbReference type="InterPro" id="IPR050445">
    <property type="entry name" value="Bact_polysacc_biosynth/exp"/>
</dbReference>
<evidence type="ECO:0000313" key="4">
    <source>
        <dbReference type="Proteomes" id="UP001366060"/>
    </source>
</evidence>
<proteinExistence type="predicted"/>
<protein>
    <submittedName>
        <fullName evidence="3">XrtA system polysaccharide chain length determinant</fullName>
    </submittedName>
</protein>
<keyword evidence="4" id="KW-1185">Reference proteome</keyword>
<dbReference type="Proteomes" id="UP001366060">
    <property type="component" value="Unassembled WGS sequence"/>
</dbReference>
<feature type="transmembrane region" description="Helical" evidence="2">
    <location>
        <begin position="24"/>
        <end position="41"/>
    </location>
</feature>
<evidence type="ECO:0000256" key="1">
    <source>
        <dbReference type="SAM" id="Coils"/>
    </source>
</evidence>
<organism evidence="3 4">
    <name type="scientific">Psychromonas arctica</name>
    <dbReference type="NCBI Taxonomy" id="168275"/>
    <lineage>
        <taxon>Bacteria</taxon>
        <taxon>Pseudomonadati</taxon>
        <taxon>Pseudomonadota</taxon>
        <taxon>Gammaproteobacteria</taxon>
        <taxon>Alteromonadales</taxon>
        <taxon>Psychromonadaceae</taxon>
        <taxon>Psychromonas</taxon>
    </lineage>
</organism>
<keyword evidence="2" id="KW-1133">Transmembrane helix</keyword>
<dbReference type="EMBL" id="JBAKBA010000053">
    <property type="protein sequence ID" value="MEL0660712.1"/>
    <property type="molecule type" value="Genomic_DNA"/>
</dbReference>
<feature type="coiled-coil region" evidence="1">
    <location>
        <begin position="335"/>
        <end position="362"/>
    </location>
</feature>
<gene>
    <name evidence="3" type="ORF">V6255_16375</name>
</gene>
<accession>A0ABU9HGK9</accession>
<name>A0ABU9HGK9_9GAMM</name>
<sequence>MDIAEIFKYVAVVWREMCQRKFKVAFVVTIISFAIMFVGILRPPSYSSSITIFADNQNIIKPLLGAKAAVTELKQNRSNQVRDIIYSPRILSEVVDSVYGEGAFSTPLSKDIKMSQVRSNISVEGRSGNYIQVSYKDDSAERTFEILNKVVAVFIEDSADTKREESRSAFNFIDQQAASYKALLLKAEDKLKSFQSTNFDGTEAEVNNRIATLRSSIEELNIQIQESNTRTASLKKQLSRENKYASNDYESAVYNTQLRELKKQKAALQINYEDSYPAIVDINYQINDLEKVISEVGTKKSSQKAVNADFNPLYEELRSLSSAAQIEHRTLLNRLKAFNRLLDEAYERRKRIANNKAELSELTRDYSVFQTQYEEMLTKKEKARISMVLDIQGQGVNYKLQEAATYPNKPIGARFIHFFAAGPLVALLIVIAIFVAKILVDSKIRFSSQIKEIEGVTLLAGIPHSTSSAENRTRRVHNTFLLLYCIVCMFGYVAIALAYKYGASLENIIALGGF</sequence>
<feature type="transmembrane region" description="Helical" evidence="2">
    <location>
        <begin position="480"/>
        <end position="499"/>
    </location>
</feature>
<dbReference type="RefSeq" id="WP_341629115.1">
    <property type="nucleotide sequence ID" value="NZ_JBAKBA010000053.1"/>
</dbReference>
<feature type="transmembrane region" description="Helical" evidence="2">
    <location>
        <begin position="415"/>
        <end position="440"/>
    </location>
</feature>
<feature type="coiled-coil region" evidence="1">
    <location>
        <begin position="203"/>
        <end position="271"/>
    </location>
</feature>
<reference evidence="3 4" key="1">
    <citation type="submission" date="2024-02" db="EMBL/GenBank/DDBJ databases">
        <title>Bacteria isolated from the canopy kelp, Nereocystis luetkeana.</title>
        <authorList>
            <person name="Pfister C.A."/>
            <person name="Younker I.T."/>
            <person name="Light S.H."/>
        </authorList>
    </citation>
    <scope>NUCLEOTIDE SEQUENCE [LARGE SCALE GENOMIC DNA]</scope>
    <source>
        <strain evidence="3 4">TI.2.07</strain>
    </source>
</reference>
<dbReference type="PANTHER" id="PTHR32309:SF31">
    <property type="entry name" value="CAPSULAR EXOPOLYSACCHARIDE FAMILY"/>
    <property type="match status" value="1"/>
</dbReference>
<dbReference type="NCBIfam" id="TIGR03007">
    <property type="entry name" value="pepcterm_ChnLen"/>
    <property type="match status" value="1"/>
</dbReference>
<dbReference type="InterPro" id="IPR014345">
    <property type="entry name" value="XrtA_polysacc_chain"/>
</dbReference>
<keyword evidence="1" id="KW-0175">Coiled coil</keyword>
<keyword evidence="2" id="KW-0812">Transmembrane</keyword>
<evidence type="ECO:0000313" key="3">
    <source>
        <dbReference type="EMBL" id="MEL0660712.1"/>
    </source>
</evidence>
<dbReference type="PANTHER" id="PTHR32309">
    <property type="entry name" value="TYROSINE-PROTEIN KINASE"/>
    <property type="match status" value="1"/>
</dbReference>
<evidence type="ECO:0000256" key="2">
    <source>
        <dbReference type="SAM" id="Phobius"/>
    </source>
</evidence>